<sequence>MIRISSLALRCRSKQREESIPSFHPTATPPARLPSLTLGAGEPERWARVKLSQLVAALAFVTVGVAQAGNPIPPPSWPVPDIRPSGTKMQPVTGVTVGAFRVTFERTTFKDILSALGPAPIGQRGDAGEFQMWMCYTLPAAHERIWLTSSELGGQEYIDGMVAKQLKSAEPYTSQCPVPSGEAANVSIDNGIRLGESVDKIKSILGAPNHAPSSVIYYLYEGKDGEFDISSVLALKLNEGRVTELHANHTTTN</sequence>
<dbReference type="AlphaFoldDB" id="A0A6M2BVW3"/>
<dbReference type="EMBL" id="JAAMOW010000009">
    <property type="protein sequence ID" value="NGY06618.1"/>
    <property type="molecule type" value="Genomic_DNA"/>
</dbReference>
<dbReference type="Proteomes" id="UP000472676">
    <property type="component" value="Unassembled WGS sequence"/>
</dbReference>
<gene>
    <name evidence="2" type="ORF">G7Y85_17725</name>
</gene>
<reference evidence="2 3" key="1">
    <citation type="journal article" date="2014" name="Int. J. Syst. Evol. Microbiol.">
        <title>Solimonas terrae sp. nov., isolated from soil.</title>
        <authorList>
            <person name="Kim S.J."/>
            <person name="Moon J.Y."/>
            <person name="Weon H.Y."/>
            <person name="Ahn J.H."/>
            <person name="Chen W.M."/>
            <person name="Kwon S.W."/>
        </authorList>
    </citation>
    <scope>NUCLEOTIDE SEQUENCE [LARGE SCALE GENOMIC DNA]</scope>
    <source>
        <strain evidence="2 3">KIS83-12</strain>
    </source>
</reference>
<feature type="region of interest" description="Disordered" evidence="1">
    <location>
        <begin position="13"/>
        <end position="34"/>
    </location>
</feature>
<evidence type="ECO:0000313" key="3">
    <source>
        <dbReference type="Proteomes" id="UP000472676"/>
    </source>
</evidence>
<keyword evidence="3" id="KW-1185">Reference proteome</keyword>
<evidence type="ECO:0000313" key="2">
    <source>
        <dbReference type="EMBL" id="NGY06618.1"/>
    </source>
</evidence>
<evidence type="ECO:0000256" key="1">
    <source>
        <dbReference type="SAM" id="MobiDB-lite"/>
    </source>
</evidence>
<name>A0A6M2BVW3_9GAMM</name>
<protein>
    <submittedName>
        <fullName evidence="2">Uncharacterized protein</fullName>
    </submittedName>
</protein>
<comment type="caution">
    <text evidence="2">The sequence shown here is derived from an EMBL/GenBank/DDBJ whole genome shotgun (WGS) entry which is preliminary data.</text>
</comment>
<accession>A0A6M2BVW3</accession>
<organism evidence="2 3">
    <name type="scientific">Solimonas terrae</name>
    <dbReference type="NCBI Taxonomy" id="1396819"/>
    <lineage>
        <taxon>Bacteria</taxon>
        <taxon>Pseudomonadati</taxon>
        <taxon>Pseudomonadota</taxon>
        <taxon>Gammaproteobacteria</taxon>
        <taxon>Nevskiales</taxon>
        <taxon>Nevskiaceae</taxon>
        <taxon>Solimonas</taxon>
    </lineage>
</organism>
<proteinExistence type="predicted"/>